<protein>
    <recommendedName>
        <fullName evidence="3">F-box domain-containing protein</fullName>
    </recommendedName>
</protein>
<dbReference type="Gene3D" id="3.80.10.10">
    <property type="entry name" value="Ribonuclease Inhibitor"/>
    <property type="match status" value="1"/>
</dbReference>
<feature type="non-terminal residue" evidence="1">
    <location>
        <position position="1"/>
    </location>
</feature>
<evidence type="ECO:0000313" key="2">
    <source>
        <dbReference type="Proteomes" id="UP000242287"/>
    </source>
</evidence>
<evidence type="ECO:0000313" key="1">
    <source>
        <dbReference type="EMBL" id="PFH46715.1"/>
    </source>
</evidence>
<sequence length="227" mass="25974">SAPRLTCLAWPSAITPLLEPRIPWIQLTHLYVESTFHFSKSLDTIRSLPELEEYTVANDMELSDDPRLPFKPAIVHPKLRKLHVTALQDPGPFLNSLTLPALTDFCVDPDHDYAYDRRTIVARSFHEELFNFFTRSQCQLTKLFLRDCGFNAQNFLRCLEHPSCETITELVVENVYNQPMFTDHIFERLTDIPDNGGKLLCPNLSRLQLEMCLAASPGALGRMVLSR</sequence>
<accession>A0A2A9N7Y4</accession>
<name>A0A2A9N7Y4_9AGAR</name>
<evidence type="ECO:0008006" key="3">
    <source>
        <dbReference type="Google" id="ProtNLM"/>
    </source>
</evidence>
<dbReference type="SUPFAM" id="SSF52047">
    <property type="entry name" value="RNI-like"/>
    <property type="match status" value="1"/>
</dbReference>
<dbReference type="AlphaFoldDB" id="A0A2A9N7Y4"/>
<dbReference type="OrthoDB" id="2919606at2759"/>
<feature type="non-terminal residue" evidence="1">
    <location>
        <position position="227"/>
    </location>
</feature>
<proteinExistence type="predicted"/>
<dbReference type="InterPro" id="IPR032675">
    <property type="entry name" value="LRR_dom_sf"/>
</dbReference>
<dbReference type="Proteomes" id="UP000242287">
    <property type="component" value="Unassembled WGS sequence"/>
</dbReference>
<reference evidence="1 2" key="1">
    <citation type="submission" date="2014-02" db="EMBL/GenBank/DDBJ databases">
        <title>Transposable element dynamics among asymbiotic and ectomycorrhizal Amanita fungi.</title>
        <authorList>
            <consortium name="DOE Joint Genome Institute"/>
            <person name="Hess J."/>
            <person name="Skrede I."/>
            <person name="Wolfe B."/>
            <person name="LaButti K."/>
            <person name="Ohm R.A."/>
            <person name="Grigoriev I.V."/>
            <person name="Pringle A."/>
        </authorList>
    </citation>
    <scope>NUCLEOTIDE SEQUENCE [LARGE SCALE GENOMIC DNA]</scope>
    <source>
        <strain evidence="1 2">SKay4041</strain>
    </source>
</reference>
<gene>
    <name evidence="1" type="ORF">AMATHDRAFT_98075</name>
</gene>
<organism evidence="1 2">
    <name type="scientific">Amanita thiersii Skay4041</name>
    <dbReference type="NCBI Taxonomy" id="703135"/>
    <lineage>
        <taxon>Eukaryota</taxon>
        <taxon>Fungi</taxon>
        <taxon>Dikarya</taxon>
        <taxon>Basidiomycota</taxon>
        <taxon>Agaricomycotina</taxon>
        <taxon>Agaricomycetes</taxon>
        <taxon>Agaricomycetidae</taxon>
        <taxon>Agaricales</taxon>
        <taxon>Pluteineae</taxon>
        <taxon>Amanitaceae</taxon>
        <taxon>Amanita</taxon>
    </lineage>
</organism>
<keyword evidence="2" id="KW-1185">Reference proteome</keyword>
<dbReference type="EMBL" id="KZ302165">
    <property type="protein sequence ID" value="PFH46715.1"/>
    <property type="molecule type" value="Genomic_DNA"/>
</dbReference>